<comment type="caution">
    <text evidence="2">The sequence shown here is derived from an EMBL/GenBank/DDBJ whole genome shotgun (WGS) entry which is preliminary data.</text>
</comment>
<feature type="compositionally biased region" description="Basic residues" evidence="1">
    <location>
        <begin position="172"/>
        <end position="204"/>
    </location>
</feature>
<sequence length="204" mass="21619">MRRSKDKLTVIYQKGKKRMVVRTTLNDSRRVVVVLNAQFTNAPNTTQIASGAGRSSAAGNNAAIASANTKQQQSVGAGGKAKNSGITGGQREWRGKLREARNGQEAVVVINDQIVKLGRRHADASATQVAGGGGTYSTGGTNAAIESSNTKQQHAVGGGPGSRASNSGMGNRQKKRAKAKEKLRAAAKRKRRLRTRKGRKRKSS</sequence>
<dbReference type="EMBL" id="RHHS01000027">
    <property type="protein sequence ID" value="RNB56988.1"/>
    <property type="molecule type" value="Genomic_DNA"/>
</dbReference>
<feature type="region of interest" description="Disordered" evidence="1">
    <location>
        <begin position="68"/>
        <end position="92"/>
    </location>
</feature>
<feature type="compositionally biased region" description="Polar residues" evidence="1">
    <location>
        <begin position="144"/>
        <end position="153"/>
    </location>
</feature>
<gene>
    <name evidence="2" type="ORF">EDM57_11765</name>
</gene>
<dbReference type="OrthoDB" id="2663902at2"/>
<keyword evidence="3" id="KW-1185">Reference proteome</keyword>
<organism evidence="2 3">
    <name type="scientific">Brevibacillus gelatini</name>
    <dbReference type="NCBI Taxonomy" id="1655277"/>
    <lineage>
        <taxon>Bacteria</taxon>
        <taxon>Bacillati</taxon>
        <taxon>Bacillota</taxon>
        <taxon>Bacilli</taxon>
        <taxon>Bacillales</taxon>
        <taxon>Paenibacillaceae</taxon>
        <taxon>Brevibacillus</taxon>
    </lineage>
</organism>
<name>A0A3M8B0M4_9BACL</name>
<dbReference type="Proteomes" id="UP000268829">
    <property type="component" value="Unassembled WGS sequence"/>
</dbReference>
<dbReference type="AlphaFoldDB" id="A0A3M8B0M4"/>
<accession>A0A3M8B0M4</accession>
<evidence type="ECO:0000256" key="1">
    <source>
        <dbReference type="SAM" id="MobiDB-lite"/>
    </source>
</evidence>
<dbReference type="RefSeq" id="WP_122904950.1">
    <property type="nucleotide sequence ID" value="NZ_RHHS01000027.1"/>
</dbReference>
<protein>
    <submittedName>
        <fullName evidence="2">Uncharacterized protein</fullName>
    </submittedName>
</protein>
<feature type="region of interest" description="Disordered" evidence="1">
    <location>
        <begin position="140"/>
        <end position="204"/>
    </location>
</feature>
<reference evidence="2 3" key="1">
    <citation type="submission" date="2018-10" db="EMBL/GenBank/DDBJ databases">
        <title>Phylogenomics of Brevibacillus.</title>
        <authorList>
            <person name="Dunlap C."/>
        </authorList>
    </citation>
    <scope>NUCLEOTIDE SEQUENCE [LARGE SCALE GENOMIC DNA]</scope>
    <source>
        <strain evidence="2 3">DSM 100115</strain>
    </source>
</reference>
<evidence type="ECO:0000313" key="3">
    <source>
        <dbReference type="Proteomes" id="UP000268829"/>
    </source>
</evidence>
<evidence type="ECO:0000313" key="2">
    <source>
        <dbReference type="EMBL" id="RNB56988.1"/>
    </source>
</evidence>
<proteinExistence type="predicted"/>